<dbReference type="Proteomes" id="UP000799757">
    <property type="component" value="Unassembled WGS sequence"/>
</dbReference>
<evidence type="ECO:0000256" key="3">
    <source>
        <dbReference type="ARBA" id="ARBA00022833"/>
    </source>
</evidence>
<protein>
    <recommendedName>
        <fullName evidence="5">SP-RING-type domain-containing protein</fullName>
    </recommendedName>
</protein>
<dbReference type="PANTHER" id="PTHR10782:SF4">
    <property type="entry name" value="TONALLI, ISOFORM E"/>
    <property type="match status" value="1"/>
</dbReference>
<evidence type="ECO:0000256" key="1">
    <source>
        <dbReference type="ARBA" id="ARBA00022723"/>
    </source>
</evidence>
<dbReference type="PANTHER" id="PTHR10782">
    <property type="entry name" value="ZINC FINGER MIZ DOMAIN-CONTAINING PROTEIN"/>
    <property type="match status" value="1"/>
</dbReference>
<dbReference type="PROSITE" id="PS51044">
    <property type="entry name" value="ZF_SP_RING"/>
    <property type="match status" value="1"/>
</dbReference>
<dbReference type="GO" id="GO:0016925">
    <property type="term" value="P:protein sumoylation"/>
    <property type="evidence" value="ECO:0007669"/>
    <property type="project" value="TreeGrafter"/>
</dbReference>
<keyword evidence="7" id="KW-1185">Reference proteome</keyword>
<proteinExistence type="predicted"/>
<feature type="non-terminal residue" evidence="6">
    <location>
        <position position="1"/>
    </location>
</feature>
<evidence type="ECO:0000313" key="7">
    <source>
        <dbReference type="Proteomes" id="UP000799757"/>
    </source>
</evidence>
<evidence type="ECO:0000256" key="2">
    <source>
        <dbReference type="ARBA" id="ARBA00022771"/>
    </source>
</evidence>
<feature type="domain" description="SP-RING-type" evidence="5">
    <location>
        <begin position="488"/>
        <end position="578"/>
    </location>
</feature>
<organism evidence="6 7">
    <name type="scientific">Melanomma pulvis-pyrius CBS 109.77</name>
    <dbReference type="NCBI Taxonomy" id="1314802"/>
    <lineage>
        <taxon>Eukaryota</taxon>
        <taxon>Fungi</taxon>
        <taxon>Dikarya</taxon>
        <taxon>Ascomycota</taxon>
        <taxon>Pezizomycotina</taxon>
        <taxon>Dothideomycetes</taxon>
        <taxon>Pleosporomycetidae</taxon>
        <taxon>Pleosporales</taxon>
        <taxon>Melanommataceae</taxon>
        <taxon>Melanomma</taxon>
    </lineage>
</organism>
<dbReference type="GO" id="GO:0061665">
    <property type="term" value="F:SUMO ligase activity"/>
    <property type="evidence" value="ECO:0007669"/>
    <property type="project" value="TreeGrafter"/>
</dbReference>
<feature type="non-terminal residue" evidence="6">
    <location>
        <position position="600"/>
    </location>
</feature>
<keyword evidence="3" id="KW-0862">Zinc</keyword>
<evidence type="ECO:0000313" key="6">
    <source>
        <dbReference type="EMBL" id="KAF2798959.1"/>
    </source>
</evidence>
<sequence>SRDSSRLSVLTEAVERQDWDYLTMHQYYCLFTVDSQSLSQNILHHPNLNGAFELMRYVLEPNERLSQEVLYLFANFPFPITRIAMNWPRIHHQQEQKFVQFMGLSVNFQSLMTACMRRKYPPLVRELYHGVGITSLIFQRIVFTAILRCVWKSSQHLEKEALTILHKNIEHFYRMNHPISLPSNLEDDDQHWSGLLCDLWRRSLSQPHPNNIPTHVSDLHALQPQTAQAAARRRGQPRIHDPAQPHRLLQIQPTQPNLQGATRSFFPDRTYVQPQQRDPNPTQFGLHQANLRSPVLKAQSAGPPLYQFVTGFAKHPARFKDAGRKIETWSLPLKNLNTIPKDIIRNVGEPATRTVNKNSNMLRLRCVKWPSSEPEPPDEHAWAIADTYWAPNTYFTFNDTLLHPRKKLYYGKDLPIDISALVKEGDNTLEIAVLREADDKRYLEYALAIEVIGFQSHDIIKQHCLTVNHIPATQTLDEIKSKLSATSLDDEISIVANNLTINLFDAFSASRICDIPARTKTCRHFDCFDLDTFLQTRPKKGDASIVDHWRCPICREDARPQHLIVDGFLEEVRRKIDEDGLFQTRAIIFNQDGSWKPRIE</sequence>
<name>A0A6A6XRF3_9PLEO</name>
<keyword evidence="2 4" id="KW-0863">Zinc-finger</keyword>
<dbReference type="EMBL" id="MU001773">
    <property type="protein sequence ID" value="KAF2798959.1"/>
    <property type="molecule type" value="Genomic_DNA"/>
</dbReference>
<dbReference type="Pfam" id="PF02891">
    <property type="entry name" value="zf-MIZ"/>
    <property type="match status" value="1"/>
</dbReference>
<accession>A0A6A6XRF3</accession>
<evidence type="ECO:0000256" key="4">
    <source>
        <dbReference type="PROSITE-ProRule" id="PRU00452"/>
    </source>
</evidence>
<evidence type="ECO:0000259" key="5">
    <source>
        <dbReference type="PROSITE" id="PS51044"/>
    </source>
</evidence>
<reference evidence="6" key="1">
    <citation type="journal article" date="2020" name="Stud. Mycol.">
        <title>101 Dothideomycetes genomes: a test case for predicting lifestyles and emergence of pathogens.</title>
        <authorList>
            <person name="Haridas S."/>
            <person name="Albert R."/>
            <person name="Binder M."/>
            <person name="Bloem J."/>
            <person name="Labutti K."/>
            <person name="Salamov A."/>
            <person name="Andreopoulos B."/>
            <person name="Baker S."/>
            <person name="Barry K."/>
            <person name="Bills G."/>
            <person name="Bluhm B."/>
            <person name="Cannon C."/>
            <person name="Castanera R."/>
            <person name="Culley D."/>
            <person name="Daum C."/>
            <person name="Ezra D."/>
            <person name="Gonzalez J."/>
            <person name="Henrissat B."/>
            <person name="Kuo A."/>
            <person name="Liang C."/>
            <person name="Lipzen A."/>
            <person name="Lutzoni F."/>
            <person name="Magnuson J."/>
            <person name="Mondo S."/>
            <person name="Nolan M."/>
            <person name="Ohm R."/>
            <person name="Pangilinan J."/>
            <person name="Park H.-J."/>
            <person name="Ramirez L."/>
            <person name="Alfaro M."/>
            <person name="Sun H."/>
            <person name="Tritt A."/>
            <person name="Yoshinaga Y."/>
            <person name="Zwiers L.-H."/>
            <person name="Turgeon B."/>
            <person name="Goodwin S."/>
            <person name="Spatafora J."/>
            <person name="Crous P."/>
            <person name="Grigoriev I."/>
        </authorList>
    </citation>
    <scope>NUCLEOTIDE SEQUENCE</scope>
    <source>
        <strain evidence="6">CBS 109.77</strain>
    </source>
</reference>
<dbReference type="AlphaFoldDB" id="A0A6A6XRF3"/>
<dbReference type="InterPro" id="IPR013083">
    <property type="entry name" value="Znf_RING/FYVE/PHD"/>
</dbReference>
<dbReference type="OrthoDB" id="27975at2759"/>
<dbReference type="GO" id="GO:0008270">
    <property type="term" value="F:zinc ion binding"/>
    <property type="evidence" value="ECO:0007669"/>
    <property type="project" value="UniProtKB-KW"/>
</dbReference>
<keyword evidence="1" id="KW-0479">Metal-binding</keyword>
<dbReference type="GO" id="GO:0000785">
    <property type="term" value="C:chromatin"/>
    <property type="evidence" value="ECO:0007669"/>
    <property type="project" value="TreeGrafter"/>
</dbReference>
<dbReference type="InterPro" id="IPR004181">
    <property type="entry name" value="Znf_MIZ"/>
</dbReference>
<dbReference type="Gene3D" id="3.30.40.10">
    <property type="entry name" value="Zinc/RING finger domain, C3HC4 (zinc finger)"/>
    <property type="match status" value="1"/>
</dbReference>
<gene>
    <name evidence="6" type="ORF">K505DRAFT_226130</name>
</gene>